<dbReference type="CDD" id="cd06261">
    <property type="entry name" value="TM_PBP2"/>
    <property type="match status" value="1"/>
</dbReference>
<dbReference type="InterPro" id="IPR000515">
    <property type="entry name" value="MetI-like"/>
</dbReference>
<feature type="transmembrane region" description="Helical" evidence="7">
    <location>
        <begin position="156"/>
        <end position="177"/>
    </location>
</feature>
<dbReference type="PROSITE" id="PS50928">
    <property type="entry name" value="ABC_TM1"/>
    <property type="match status" value="1"/>
</dbReference>
<comment type="caution">
    <text evidence="9">The sequence shown here is derived from an EMBL/GenBank/DDBJ whole genome shotgun (WGS) entry which is preliminary data.</text>
</comment>
<dbReference type="Pfam" id="PF12911">
    <property type="entry name" value="OppC_N"/>
    <property type="match status" value="1"/>
</dbReference>
<feature type="transmembrane region" description="Helical" evidence="7">
    <location>
        <begin position="35"/>
        <end position="56"/>
    </location>
</feature>
<dbReference type="AlphaFoldDB" id="A0A2M8P0U8"/>
<gene>
    <name evidence="9" type="ORF">CUN51_04755</name>
</gene>
<evidence type="ECO:0000259" key="8">
    <source>
        <dbReference type="PROSITE" id="PS50928"/>
    </source>
</evidence>
<feature type="transmembrane region" description="Helical" evidence="7">
    <location>
        <begin position="197"/>
        <end position="219"/>
    </location>
</feature>
<sequence length="341" mass="37312">MAVASKPLSLGKPQDETKTRTPLADAWMQFRRNKLALIGLSFIIFLILLAIGADFLQSIGFLDDPLYQHEAPGMTFAPPMTCTQDPRRMNPQWCFVFGTDDLRRDMMSRAVYGARVSLSVGFVGAIIAMLIGVTYGMIAGYYGGAIDNLMMRFIDFLYAIPDLALFILLQIFFKALAAERDRIGPFAQVLVDIDRGMGGLFFLFIVIGLLSWIGIARLARGQTLSYKQKEFVEAARAIGARDRRIIFTHLLPNILGPLVVVGVQSVAGFIGVETILSYLGIGVNAPTPSWGSMIATAQNNVFGTYPHLVLVPAGMLGLTVLSFYFLADGLRDALDPSLRGS</sequence>
<dbReference type="Pfam" id="PF00528">
    <property type="entry name" value="BPD_transp_1"/>
    <property type="match status" value="1"/>
</dbReference>
<evidence type="ECO:0000256" key="1">
    <source>
        <dbReference type="ARBA" id="ARBA00004651"/>
    </source>
</evidence>
<feature type="transmembrane region" description="Helical" evidence="7">
    <location>
        <begin position="116"/>
        <end position="144"/>
    </location>
</feature>
<evidence type="ECO:0000256" key="5">
    <source>
        <dbReference type="ARBA" id="ARBA00022989"/>
    </source>
</evidence>
<evidence type="ECO:0000256" key="2">
    <source>
        <dbReference type="ARBA" id="ARBA00022448"/>
    </source>
</evidence>
<dbReference type="PANTHER" id="PTHR43386:SF1">
    <property type="entry name" value="D,D-DIPEPTIDE TRANSPORT SYSTEM PERMEASE PROTEIN DDPC-RELATED"/>
    <property type="match status" value="1"/>
</dbReference>
<dbReference type="PANTHER" id="PTHR43386">
    <property type="entry name" value="OLIGOPEPTIDE TRANSPORT SYSTEM PERMEASE PROTEIN APPC"/>
    <property type="match status" value="1"/>
</dbReference>
<evidence type="ECO:0000256" key="7">
    <source>
        <dbReference type="RuleBase" id="RU363032"/>
    </source>
</evidence>
<comment type="similarity">
    <text evidence="7">Belongs to the binding-protein-dependent transport system permease family.</text>
</comment>
<reference evidence="9 10" key="1">
    <citation type="submission" date="2017-11" db="EMBL/GenBank/DDBJ databases">
        <title>Evolution of Phototrophy in the Chloroflexi Phylum Driven by Horizontal Gene Transfer.</title>
        <authorList>
            <person name="Ward L.M."/>
            <person name="Hemp J."/>
            <person name="Shih P.M."/>
            <person name="Mcglynn S.E."/>
            <person name="Fischer W."/>
        </authorList>
    </citation>
    <scope>NUCLEOTIDE SEQUENCE [LARGE SCALE GENOMIC DNA]</scope>
    <source>
        <strain evidence="9">CP2_2F</strain>
    </source>
</reference>
<dbReference type="InterPro" id="IPR025966">
    <property type="entry name" value="OppC_N"/>
</dbReference>
<dbReference type="InterPro" id="IPR035906">
    <property type="entry name" value="MetI-like_sf"/>
</dbReference>
<feature type="transmembrane region" description="Helical" evidence="7">
    <location>
        <begin position="250"/>
        <end position="270"/>
    </location>
</feature>
<evidence type="ECO:0000313" key="10">
    <source>
        <dbReference type="Proteomes" id="UP000228921"/>
    </source>
</evidence>
<keyword evidence="4 7" id="KW-0812">Transmembrane</keyword>
<feature type="domain" description="ABC transmembrane type-1" evidence="8">
    <location>
        <begin position="114"/>
        <end position="327"/>
    </location>
</feature>
<dbReference type="SUPFAM" id="SSF161098">
    <property type="entry name" value="MetI-like"/>
    <property type="match status" value="1"/>
</dbReference>
<keyword evidence="3" id="KW-1003">Cell membrane</keyword>
<name>A0A2M8P0U8_9CHLR</name>
<dbReference type="GO" id="GO:0005886">
    <property type="term" value="C:plasma membrane"/>
    <property type="evidence" value="ECO:0007669"/>
    <property type="project" value="UniProtKB-SubCell"/>
</dbReference>
<keyword evidence="2 7" id="KW-0813">Transport</keyword>
<evidence type="ECO:0000313" key="9">
    <source>
        <dbReference type="EMBL" id="PJF31181.1"/>
    </source>
</evidence>
<organism evidence="9 10">
    <name type="scientific">Candidatus Thermofonsia Clade 1 bacterium</name>
    <dbReference type="NCBI Taxonomy" id="2364210"/>
    <lineage>
        <taxon>Bacteria</taxon>
        <taxon>Bacillati</taxon>
        <taxon>Chloroflexota</taxon>
        <taxon>Candidatus Thermofontia</taxon>
        <taxon>Candidatus Thermofonsia Clade 1</taxon>
    </lineage>
</organism>
<dbReference type="Gene3D" id="1.10.3720.10">
    <property type="entry name" value="MetI-like"/>
    <property type="match status" value="1"/>
</dbReference>
<dbReference type="Proteomes" id="UP000228921">
    <property type="component" value="Unassembled WGS sequence"/>
</dbReference>
<evidence type="ECO:0000256" key="4">
    <source>
        <dbReference type="ARBA" id="ARBA00022692"/>
    </source>
</evidence>
<dbReference type="InterPro" id="IPR050366">
    <property type="entry name" value="BP-dependent_transpt_permease"/>
</dbReference>
<accession>A0A2M8P0U8</accession>
<proteinExistence type="inferred from homology"/>
<dbReference type="EMBL" id="PGTK01000004">
    <property type="protein sequence ID" value="PJF31181.1"/>
    <property type="molecule type" value="Genomic_DNA"/>
</dbReference>
<comment type="subcellular location">
    <subcellularLocation>
        <location evidence="1 7">Cell membrane</location>
        <topology evidence="1 7">Multi-pass membrane protein</topology>
    </subcellularLocation>
</comment>
<evidence type="ECO:0000256" key="3">
    <source>
        <dbReference type="ARBA" id="ARBA00022475"/>
    </source>
</evidence>
<feature type="transmembrane region" description="Helical" evidence="7">
    <location>
        <begin position="308"/>
        <end position="327"/>
    </location>
</feature>
<keyword evidence="5 7" id="KW-1133">Transmembrane helix</keyword>
<protein>
    <submittedName>
        <fullName evidence="9">Peptide ABC transporter permease</fullName>
    </submittedName>
</protein>
<evidence type="ECO:0000256" key="6">
    <source>
        <dbReference type="ARBA" id="ARBA00023136"/>
    </source>
</evidence>
<dbReference type="GO" id="GO:0055085">
    <property type="term" value="P:transmembrane transport"/>
    <property type="evidence" value="ECO:0007669"/>
    <property type="project" value="InterPro"/>
</dbReference>
<keyword evidence="6 7" id="KW-0472">Membrane</keyword>